<dbReference type="GO" id="GO:0016887">
    <property type="term" value="F:ATP hydrolysis activity"/>
    <property type="evidence" value="ECO:0007669"/>
    <property type="project" value="InterPro"/>
</dbReference>
<dbReference type="SMART" id="SM00382">
    <property type="entry name" value="AAA"/>
    <property type="match status" value="1"/>
</dbReference>
<dbReference type="AlphaFoldDB" id="A0A6J7S3G5"/>
<dbReference type="SUPFAM" id="SSF52540">
    <property type="entry name" value="P-loop containing nucleoside triphosphate hydrolases"/>
    <property type="match status" value="1"/>
</dbReference>
<evidence type="ECO:0000256" key="3">
    <source>
        <dbReference type="ARBA" id="ARBA00022741"/>
    </source>
</evidence>
<dbReference type="Pfam" id="PF00005">
    <property type="entry name" value="ABC_tran"/>
    <property type="match status" value="1"/>
</dbReference>
<dbReference type="PANTHER" id="PTHR43820:SF4">
    <property type="entry name" value="HIGH-AFFINITY BRANCHED-CHAIN AMINO ACID TRANSPORT ATP-BINDING PROTEIN LIVF"/>
    <property type="match status" value="1"/>
</dbReference>
<comment type="similarity">
    <text evidence="1">Belongs to the ABC transporter superfamily.</text>
</comment>
<sequence length="243" mass="25416">MASPEPPALELRSLTAGYGARKVLNGLDLHVQPGELVAVVGHNGAGKTTALRVAAGLKTPSEGSTFQSGRDLRGMSASARARGGLGLVPEGVAGLFPTLTVRENLDAVQVYAEAKDPDGWAHVEAEMRALFATVLEDRSGQVAGSMSGGQRQMLAIALALTRRPSVLLLDEPSTGLGPAIVGTIFKVLETLVASTSTAVVLVEQNLADALKVAHRVVVVQSGRAVATFPRDNFPPATELWKYF</sequence>
<dbReference type="GO" id="GO:0005524">
    <property type="term" value="F:ATP binding"/>
    <property type="evidence" value="ECO:0007669"/>
    <property type="project" value="UniProtKB-KW"/>
</dbReference>
<dbReference type="InterPro" id="IPR027417">
    <property type="entry name" value="P-loop_NTPase"/>
</dbReference>
<dbReference type="GO" id="GO:0015807">
    <property type="term" value="P:L-amino acid transport"/>
    <property type="evidence" value="ECO:0007669"/>
    <property type="project" value="TreeGrafter"/>
</dbReference>
<evidence type="ECO:0000256" key="2">
    <source>
        <dbReference type="ARBA" id="ARBA00022448"/>
    </source>
</evidence>
<evidence type="ECO:0000313" key="7">
    <source>
        <dbReference type="EMBL" id="CAB4959989.1"/>
    </source>
</evidence>
<dbReference type="PROSITE" id="PS50893">
    <property type="entry name" value="ABC_TRANSPORTER_2"/>
    <property type="match status" value="1"/>
</dbReference>
<dbReference type="Gene3D" id="3.40.50.300">
    <property type="entry name" value="P-loop containing nucleotide triphosphate hydrolases"/>
    <property type="match status" value="1"/>
</dbReference>
<dbReference type="InterPro" id="IPR003439">
    <property type="entry name" value="ABC_transporter-like_ATP-bd"/>
</dbReference>
<keyword evidence="4" id="KW-0067">ATP-binding</keyword>
<keyword evidence="2" id="KW-0813">Transport</keyword>
<accession>A0A6J7S3G5</accession>
<organism evidence="8">
    <name type="scientific">freshwater metagenome</name>
    <dbReference type="NCBI Taxonomy" id="449393"/>
    <lineage>
        <taxon>unclassified sequences</taxon>
        <taxon>metagenomes</taxon>
        <taxon>ecological metagenomes</taxon>
    </lineage>
</organism>
<keyword evidence="5" id="KW-0029">Amino-acid transport</keyword>
<keyword evidence="3" id="KW-0547">Nucleotide-binding</keyword>
<evidence type="ECO:0000313" key="8">
    <source>
        <dbReference type="EMBL" id="CAB5035825.1"/>
    </source>
</evidence>
<feature type="domain" description="ABC transporter" evidence="6">
    <location>
        <begin position="9"/>
        <end position="243"/>
    </location>
</feature>
<dbReference type="PROSITE" id="PS00211">
    <property type="entry name" value="ABC_TRANSPORTER_1"/>
    <property type="match status" value="1"/>
</dbReference>
<evidence type="ECO:0000256" key="1">
    <source>
        <dbReference type="ARBA" id="ARBA00005417"/>
    </source>
</evidence>
<proteinExistence type="inferred from homology"/>
<evidence type="ECO:0000259" key="6">
    <source>
        <dbReference type="PROSITE" id="PS50893"/>
    </source>
</evidence>
<evidence type="ECO:0000256" key="4">
    <source>
        <dbReference type="ARBA" id="ARBA00022840"/>
    </source>
</evidence>
<dbReference type="EMBL" id="CAFBND010000147">
    <property type="protein sequence ID" value="CAB4959989.1"/>
    <property type="molecule type" value="Genomic_DNA"/>
</dbReference>
<dbReference type="InterPro" id="IPR052156">
    <property type="entry name" value="BCAA_Transport_ATP-bd_LivF"/>
</dbReference>
<dbReference type="InterPro" id="IPR003593">
    <property type="entry name" value="AAA+_ATPase"/>
</dbReference>
<name>A0A6J7S3G5_9ZZZZ</name>
<dbReference type="GO" id="GO:0015658">
    <property type="term" value="F:branched-chain amino acid transmembrane transporter activity"/>
    <property type="evidence" value="ECO:0007669"/>
    <property type="project" value="TreeGrafter"/>
</dbReference>
<reference evidence="8" key="1">
    <citation type="submission" date="2020-05" db="EMBL/GenBank/DDBJ databases">
        <authorList>
            <person name="Chiriac C."/>
            <person name="Salcher M."/>
            <person name="Ghai R."/>
            <person name="Kavagutti S V."/>
        </authorList>
    </citation>
    <scope>NUCLEOTIDE SEQUENCE</scope>
</reference>
<evidence type="ECO:0000256" key="5">
    <source>
        <dbReference type="ARBA" id="ARBA00022970"/>
    </source>
</evidence>
<gene>
    <name evidence="7" type="ORF">UFOPK3752_02216</name>
    <name evidence="8" type="ORF">UFOPK4150_01552</name>
</gene>
<dbReference type="PANTHER" id="PTHR43820">
    <property type="entry name" value="HIGH-AFFINITY BRANCHED-CHAIN AMINO ACID TRANSPORT ATP-BINDING PROTEIN LIVF"/>
    <property type="match status" value="1"/>
</dbReference>
<dbReference type="EMBL" id="CAFBPU010000033">
    <property type="protein sequence ID" value="CAB5035825.1"/>
    <property type="molecule type" value="Genomic_DNA"/>
</dbReference>
<dbReference type="InterPro" id="IPR017871">
    <property type="entry name" value="ABC_transporter-like_CS"/>
</dbReference>
<protein>
    <submittedName>
        <fullName evidence="8">Unannotated protein</fullName>
    </submittedName>
</protein>